<feature type="transmembrane region" description="Helical" evidence="1">
    <location>
        <begin position="67"/>
        <end position="88"/>
    </location>
</feature>
<dbReference type="InterPro" id="IPR025377">
    <property type="entry name" value="DUF4367"/>
</dbReference>
<keyword evidence="1" id="KW-0472">Membrane</keyword>
<dbReference type="Proteomes" id="UP000182121">
    <property type="component" value="Unassembled WGS sequence"/>
</dbReference>
<dbReference type="RefSeq" id="WP_074664244.1">
    <property type="nucleotide sequence ID" value="NZ_FOIO01000069.1"/>
</dbReference>
<organism evidence="3 4">
    <name type="scientific">Enterocloster clostridioformis</name>
    <dbReference type="NCBI Taxonomy" id="1531"/>
    <lineage>
        <taxon>Bacteria</taxon>
        <taxon>Bacillati</taxon>
        <taxon>Bacillota</taxon>
        <taxon>Clostridia</taxon>
        <taxon>Lachnospirales</taxon>
        <taxon>Lachnospiraceae</taxon>
        <taxon>Enterocloster</taxon>
    </lineage>
</organism>
<feature type="domain" description="DUF4367" evidence="2">
    <location>
        <begin position="123"/>
        <end position="227"/>
    </location>
</feature>
<protein>
    <recommendedName>
        <fullName evidence="2">DUF4367 domain-containing protein</fullName>
    </recommendedName>
</protein>
<accession>A0A1I0JWJ0</accession>
<dbReference type="Pfam" id="PF14285">
    <property type="entry name" value="DUF4367"/>
    <property type="match status" value="1"/>
</dbReference>
<evidence type="ECO:0000256" key="1">
    <source>
        <dbReference type="SAM" id="Phobius"/>
    </source>
</evidence>
<comment type="caution">
    <text evidence="3">The sequence shown here is derived from an EMBL/GenBank/DDBJ whole genome shotgun (WGS) entry which is preliminary data.</text>
</comment>
<dbReference type="AlphaFoldDB" id="A0A1I0JWJ0"/>
<evidence type="ECO:0000313" key="3">
    <source>
        <dbReference type="EMBL" id="SEU14470.1"/>
    </source>
</evidence>
<gene>
    <name evidence="3" type="ORF">SAMN05216521_106917</name>
</gene>
<name>A0A1I0JWJ0_9FIRM</name>
<evidence type="ECO:0000259" key="2">
    <source>
        <dbReference type="Pfam" id="PF14285"/>
    </source>
</evidence>
<keyword evidence="1" id="KW-0812">Transmembrane</keyword>
<sequence>MYNEFKDEIWESFLKAAVIENSLNEIKDYPSEQEINSIALPVHYDLRMRKVIKRYRFRKNIEISLRYGRKIASIILLILGISFTAMLFSEDVRAACRNVIVNIYEKYIQFDYVSSNSETVEDLECTYLPDGYYLFESKKDEYGLQLKYKNGSEDTIELFVYFYNSTTHIDNEHYKVIDIQIKENPGKFFESTDAYFMNQITWHTEQGAFRLSSSLEKDIMIKIAENIK</sequence>
<proteinExistence type="predicted"/>
<reference evidence="3 4" key="1">
    <citation type="submission" date="2016-10" db="EMBL/GenBank/DDBJ databases">
        <authorList>
            <person name="Varghese N."/>
            <person name="Submissions S."/>
        </authorList>
    </citation>
    <scope>NUCLEOTIDE SEQUENCE [LARGE SCALE GENOMIC DNA]</scope>
    <source>
        <strain evidence="3 4">NLAE-zl-C196</strain>
    </source>
</reference>
<keyword evidence="1" id="KW-1133">Transmembrane helix</keyword>
<dbReference type="EMBL" id="FOIO01000069">
    <property type="protein sequence ID" value="SEU14470.1"/>
    <property type="molecule type" value="Genomic_DNA"/>
</dbReference>
<evidence type="ECO:0000313" key="4">
    <source>
        <dbReference type="Proteomes" id="UP000182121"/>
    </source>
</evidence>